<dbReference type="FunFam" id="3.30.420.40:FF:000058">
    <property type="entry name" value="Putative actin-related protein 5"/>
    <property type="match status" value="1"/>
</dbReference>
<dbReference type="PANTHER" id="PTHR11937">
    <property type="entry name" value="ACTIN"/>
    <property type="match status" value="1"/>
</dbReference>
<dbReference type="InterPro" id="IPR020902">
    <property type="entry name" value="Actin/actin-like_CS"/>
</dbReference>
<dbReference type="InterPro" id="IPR004001">
    <property type="entry name" value="Actin_CS"/>
</dbReference>
<dbReference type="Gene3D" id="3.30.420.40">
    <property type="match status" value="2"/>
</dbReference>
<dbReference type="PRINTS" id="PR00190">
    <property type="entry name" value="ACTIN"/>
</dbReference>
<sequence length="764" mass="84226">EVHEKCKDLAYKQTCSDTLNVHDVVPFRVETPMSCCGRCNVLMKAGYNGYQCSVCGIVCHISCSKSLPEVCSVRYPQGPKGPQRKEMSYLDFMTDPKPAQPNIGSGVDASELPEEPIDNPLVPVAGGKTPDFTFYNSQEVLVPLPEKTQTVTPRGLPPKSSRPHGAVAYNQSDMDSESILNENDQESIISGLNDLGGERDSFISHGDFTRSPTSTTHIEDADGDAVMRRSTSQTFEAPPIARPPKRRNIAKVKKVIVKRLSPSTPPSSPHDAPPLRNIQIKESPLKTLDTKEEGEDTSPPPPPRKPRRSPLKALDTKVQEENTSPPPPPRKPRRTVADPNVASLENGFEHMEIAEVYTTKSTRHSNYSSLESSRTPSPASARYSWDTNLSPIVLDNGSGRVKAGFADEELPSCIFPAVVGRIKHRRHLQSDLIANTKDVYVGNHAQAKRGILSLSYPIEHGVITSWEDIELIWEATFNDELRVDPSERPVLLTEAPYNPVANKHTMAQIMFETFQVPATFIAIQAVLSMYSTGKLTGIVLDSGDGVTHACPMYKGYLLPHSVLRMNLAGRDLTEYMMDLLTERGYFFTTTAEREIVRDIKEKCCYVAYNFDDELVADKESGSVEEYTLPDGQVIGIGSECFRCPEALFQPSLLGLEMQGMHGLVNSSIFRSDVSIRAELFGNIVLSGGTTTILGLADRLHMEVSALAPNRGMVSVGTPPNQEFSVWQGGAALASLSSFTEQWITREEYDEYGDTIVDIKSSLMR</sequence>
<keyword evidence="12" id="KW-1185">Reference proteome</keyword>
<evidence type="ECO:0000256" key="7">
    <source>
        <dbReference type="ARBA" id="ARBA00023212"/>
    </source>
</evidence>
<dbReference type="PROSITE" id="PS00432">
    <property type="entry name" value="ACTINS_2"/>
    <property type="match status" value="1"/>
</dbReference>
<dbReference type="InterPro" id="IPR043129">
    <property type="entry name" value="ATPase_NBD"/>
</dbReference>
<gene>
    <name evidence="11" type="ORF">SARC_10181</name>
</gene>
<comment type="subcellular location">
    <subcellularLocation>
        <location evidence="1">Cytoplasm</location>
        <location evidence="1">Cytoskeleton</location>
    </subcellularLocation>
</comment>
<name>A0A0L0FKP2_9EUKA</name>
<feature type="region of interest" description="Disordered" evidence="9">
    <location>
        <begin position="361"/>
        <end position="382"/>
    </location>
</feature>
<dbReference type="STRING" id="667725.A0A0L0FKP2"/>
<reference evidence="11 12" key="1">
    <citation type="submission" date="2011-02" db="EMBL/GenBank/DDBJ databases">
        <title>The Genome Sequence of Sphaeroforma arctica JP610.</title>
        <authorList>
            <consortium name="The Broad Institute Genome Sequencing Platform"/>
            <person name="Russ C."/>
            <person name="Cuomo C."/>
            <person name="Young S.K."/>
            <person name="Zeng Q."/>
            <person name="Gargeya S."/>
            <person name="Alvarado L."/>
            <person name="Berlin A."/>
            <person name="Chapman S.B."/>
            <person name="Chen Z."/>
            <person name="Freedman E."/>
            <person name="Gellesch M."/>
            <person name="Goldberg J."/>
            <person name="Griggs A."/>
            <person name="Gujja S."/>
            <person name="Heilman E."/>
            <person name="Heiman D."/>
            <person name="Howarth C."/>
            <person name="Mehta T."/>
            <person name="Neiman D."/>
            <person name="Pearson M."/>
            <person name="Roberts A."/>
            <person name="Saif S."/>
            <person name="Shea T."/>
            <person name="Shenoy N."/>
            <person name="Sisk P."/>
            <person name="Stolte C."/>
            <person name="Sykes S."/>
            <person name="White J."/>
            <person name="Yandava C."/>
            <person name="Burger G."/>
            <person name="Gray M.W."/>
            <person name="Holland P.W.H."/>
            <person name="King N."/>
            <person name="Lang F.B.F."/>
            <person name="Roger A.J."/>
            <person name="Ruiz-Trillo I."/>
            <person name="Haas B."/>
            <person name="Nusbaum C."/>
            <person name="Birren B."/>
        </authorList>
    </citation>
    <scope>NUCLEOTIDE SEQUENCE [LARGE SCALE GENOMIC DNA]</scope>
    <source>
        <strain evidence="11 12">JP610</strain>
    </source>
</reference>
<keyword evidence="3" id="KW-0479">Metal-binding</keyword>
<organism evidence="11 12">
    <name type="scientific">Sphaeroforma arctica JP610</name>
    <dbReference type="NCBI Taxonomy" id="667725"/>
    <lineage>
        <taxon>Eukaryota</taxon>
        <taxon>Ichthyosporea</taxon>
        <taxon>Ichthyophonida</taxon>
        <taxon>Sphaeroforma</taxon>
    </lineage>
</organism>
<dbReference type="SMART" id="SM00268">
    <property type="entry name" value="ACTIN"/>
    <property type="match status" value="1"/>
</dbReference>
<evidence type="ECO:0000256" key="6">
    <source>
        <dbReference type="ARBA" id="ARBA00022840"/>
    </source>
</evidence>
<evidence type="ECO:0000256" key="5">
    <source>
        <dbReference type="ARBA" id="ARBA00022833"/>
    </source>
</evidence>
<evidence type="ECO:0000313" key="12">
    <source>
        <dbReference type="Proteomes" id="UP000054560"/>
    </source>
</evidence>
<dbReference type="Gene3D" id="3.90.640.10">
    <property type="entry name" value="Actin, Chain A, domain 4"/>
    <property type="match status" value="1"/>
</dbReference>
<feature type="region of interest" description="Disordered" evidence="9">
    <location>
        <begin position="203"/>
        <end position="336"/>
    </location>
</feature>
<feature type="compositionally biased region" description="Basic residues" evidence="9">
    <location>
        <begin position="243"/>
        <end position="257"/>
    </location>
</feature>
<keyword evidence="5" id="KW-0862">Zinc</keyword>
<evidence type="ECO:0000256" key="8">
    <source>
        <dbReference type="RuleBase" id="RU000487"/>
    </source>
</evidence>
<dbReference type="GeneID" id="25910685"/>
<accession>A0A0L0FKP2</accession>
<dbReference type="AlphaFoldDB" id="A0A0L0FKP2"/>
<dbReference type="OrthoDB" id="5132116at2759"/>
<keyword evidence="2" id="KW-0963">Cytoplasm</keyword>
<dbReference type="InterPro" id="IPR004000">
    <property type="entry name" value="Actin"/>
</dbReference>
<dbReference type="CDD" id="cd13397">
    <property type="entry name" value="ASKHA_NBD_actin_Arp-T1-3"/>
    <property type="match status" value="1"/>
</dbReference>
<feature type="compositionally biased region" description="Polar residues" evidence="9">
    <location>
        <begin position="361"/>
        <end position="378"/>
    </location>
</feature>
<evidence type="ECO:0000256" key="4">
    <source>
        <dbReference type="ARBA" id="ARBA00022741"/>
    </source>
</evidence>
<dbReference type="InterPro" id="IPR046349">
    <property type="entry name" value="C1-like_sf"/>
</dbReference>
<dbReference type="PROSITE" id="PS00479">
    <property type="entry name" value="ZF_DAG_PE_1"/>
    <property type="match status" value="1"/>
</dbReference>
<dbReference type="Pfam" id="PF00022">
    <property type="entry name" value="Actin"/>
    <property type="match status" value="1"/>
</dbReference>
<dbReference type="RefSeq" id="XP_014151256.1">
    <property type="nucleotide sequence ID" value="XM_014295781.1"/>
</dbReference>
<dbReference type="PROSITE" id="PS01132">
    <property type="entry name" value="ACTINS_ACT_LIKE"/>
    <property type="match status" value="1"/>
</dbReference>
<proteinExistence type="inferred from homology"/>
<evidence type="ECO:0000256" key="3">
    <source>
        <dbReference type="ARBA" id="ARBA00022723"/>
    </source>
</evidence>
<dbReference type="CDD" id="cd00029">
    <property type="entry name" value="C1"/>
    <property type="match status" value="1"/>
</dbReference>
<dbReference type="InterPro" id="IPR002219">
    <property type="entry name" value="PKC_DAG/PE"/>
</dbReference>
<protein>
    <recommendedName>
        <fullName evidence="10">Phorbol-ester/DAG-type domain-containing protein</fullName>
    </recommendedName>
</protein>
<dbReference type="Gene3D" id="3.30.60.20">
    <property type="match status" value="1"/>
</dbReference>
<feature type="compositionally biased region" description="Polar residues" evidence="9">
    <location>
        <begin position="169"/>
        <end position="179"/>
    </location>
</feature>
<dbReference type="GO" id="GO:0005524">
    <property type="term" value="F:ATP binding"/>
    <property type="evidence" value="ECO:0007669"/>
    <property type="project" value="UniProtKB-KW"/>
</dbReference>
<keyword evidence="4" id="KW-0547">Nucleotide-binding</keyword>
<evidence type="ECO:0000313" key="11">
    <source>
        <dbReference type="EMBL" id="KNC77354.1"/>
    </source>
</evidence>
<dbReference type="GO" id="GO:0046872">
    <property type="term" value="F:metal ion binding"/>
    <property type="evidence" value="ECO:0007669"/>
    <property type="project" value="UniProtKB-KW"/>
</dbReference>
<evidence type="ECO:0000259" key="10">
    <source>
        <dbReference type="PROSITE" id="PS50081"/>
    </source>
</evidence>
<evidence type="ECO:0000256" key="2">
    <source>
        <dbReference type="ARBA" id="ARBA00022490"/>
    </source>
</evidence>
<keyword evidence="6" id="KW-0067">ATP-binding</keyword>
<feature type="region of interest" description="Disordered" evidence="9">
    <location>
        <begin position="147"/>
        <end position="179"/>
    </location>
</feature>
<dbReference type="SMART" id="SM00109">
    <property type="entry name" value="C1"/>
    <property type="match status" value="1"/>
</dbReference>
<dbReference type="EMBL" id="KQ242759">
    <property type="protein sequence ID" value="KNC77354.1"/>
    <property type="molecule type" value="Genomic_DNA"/>
</dbReference>
<feature type="domain" description="Phorbol-ester/DAG-type" evidence="10">
    <location>
        <begin position="21"/>
        <end position="71"/>
    </location>
</feature>
<dbReference type="SUPFAM" id="SSF53067">
    <property type="entry name" value="Actin-like ATPase domain"/>
    <property type="match status" value="2"/>
</dbReference>
<evidence type="ECO:0000256" key="1">
    <source>
        <dbReference type="ARBA" id="ARBA00004245"/>
    </source>
</evidence>
<keyword evidence="7" id="KW-0206">Cytoskeleton</keyword>
<dbReference type="FunFam" id="3.90.640.10:FF:000047">
    <property type="entry name" value="Actin, alpha skeletal muscle"/>
    <property type="match status" value="1"/>
</dbReference>
<dbReference type="SUPFAM" id="SSF57889">
    <property type="entry name" value="Cysteine-rich domain"/>
    <property type="match status" value="1"/>
</dbReference>
<dbReference type="Proteomes" id="UP000054560">
    <property type="component" value="Unassembled WGS sequence"/>
</dbReference>
<evidence type="ECO:0000256" key="9">
    <source>
        <dbReference type="SAM" id="MobiDB-lite"/>
    </source>
</evidence>
<dbReference type="FunFam" id="3.30.420.40:FF:000148">
    <property type="entry name" value="Actin, alpha skeletal muscle"/>
    <property type="match status" value="1"/>
</dbReference>
<comment type="similarity">
    <text evidence="8">Belongs to the actin family.</text>
</comment>
<feature type="compositionally biased region" description="Pro residues" evidence="9">
    <location>
        <begin position="263"/>
        <end position="272"/>
    </location>
</feature>
<feature type="non-terminal residue" evidence="11">
    <location>
        <position position="1"/>
    </location>
</feature>
<dbReference type="GO" id="GO:0005856">
    <property type="term" value="C:cytoskeleton"/>
    <property type="evidence" value="ECO:0007669"/>
    <property type="project" value="UniProtKB-SubCell"/>
</dbReference>
<dbReference type="eggNOG" id="KOG0676">
    <property type="taxonomic scope" value="Eukaryota"/>
</dbReference>
<dbReference type="PROSITE" id="PS50081">
    <property type="entry name" value="ZF_DAG_PE_2"/>
    <property type="match status" value="1"/>
</dbReference>